<dbReference type="KEGG" id="pxv:FXF36_00405"/>
<name>A0A5P6VS23_PSEXY</name>
<feature type="domain" description="Insertion element IS150 protein InsJ-like helix-turn-helix" evidence="3">
    <location>
        <begin position="136"/>
        <end position="186"/>
    </location>
</feature>
<dbReference type="Proteomes" id="UP000327030">
    <property type="component" value="Chromosome 1"/>
</dbReference>
<dbReference type="Gene3D" id="1.10.10.10">
    <property type="entry name" value="Winged helix-like DNA-binding domain superfamily/Winged helix DNA-binding domain"/>
    <property type="match status" value="3"/>
</dbReference>
<accession>A0A5P6VS23</accession>
<dbReference type="Pfam" id="PF13518">
    <property type="entry name" value="HTH_28"/>
    <property type="match status" value="2"/>
</dbReference>
<evidence type="ECO:0000259" key="3">
    <source>
        <dbReference type="Pfam" id="PF13518"/>
    </source>
</evidence>
<proteinExistence type="inferred from homology"/>
<dbReference type="PANTHER" id="PTHR33795:SF1">
    <property type="entry name" value="INSERTION ELEMENT IS150 PROTEIN INSJ"/>
    <property type="match status" value="1"/>
</dbReference>
<gene>
    <name evidence="4" type="ORF">FXF36_00405</name>
    <name evidence="5" type="ORF">FXF36_09485</name>
</gene>
<dbReference type="GO" id="GO:0004803">
    <property type="term" value="F:transposase activity"/>
    <property type="evidence" value="ECO:0007669"/>
    <property type="project" value="InterPro"/>
</dbReference>
<dbReference type="InterPro" id="IPR055247">
    <property type="entry name" value="InsJ-like_HTH"/>
</dbReference>
<sequence>MSKYSTELKIAACRDYLEGNLSRQEIYDKYGINHGESSHYKMLERWVRKYLAFGENAFIQSSGNRCYSASEKLQIIEEYLEGQGSLEDIAIKHGIPSSSTLHHWILLYNANRELKDYNPMREVYMAEARRKTTIEERKEIVEYCLSHDRAYKDTASLYNVSYSQVYSWVRKYDATGEEGLSDKRGRHKTDDEVDELERLRRENKRLKRQLEENDMLVQLLKKVKEFEGM</sequence>
<reference evidence="5" key="1">
    <citation type="journal article" date="2018" name="Nat. Biotechnol.">
        <title>Cultivation and sequencing of rumen microbiome members from the Hungate1000 Collection.</title>
        <authorList>
            <consortium name="Hungate1000 project collaborators"/>
            <person name="Seshadri R."/>
            <person name="Leahy S.C."/>
            <person name="Attwood G.T."/>
            <person name="Teh K.H."/>
            <person name="Lambie S.C."/>
            <person name="Cookson A.L."/>
            <person name="Eloe-Fadrosh E.A."/>
            <person name="Pavlopoulos G.A."/>
            <person name="Hadjithomas M."/>
            <person name="Varghese N.J."/>
            <person name="Paez-Espino D."/>
            <person name="Perry R."/>
            <person name="Henderson G."/>
            <person name="Creevey C.J."/>
            <person name="Terrapon N."/>
            <person name="Lapebie P."/>
            <person name="Drula E."/>
            <person name="Lombard V."/>
            <person name="Rubin E."/>
            <person name="Kyrpides N.C."/>
            <person name="Henrissat B."/>
            <person name="Woyke T."/>
            <person name="Ivanova N.N."/>
            <person name="Kelly W.J."/>
        </authorList>
    </citation>
    <scope>NUCLEOTIDE SEQUENCE</scope>
    <source>
        <strain evidence="5">MA3014</strain>
    </source>
</reference>
<reference evidence="5" key="4">
    <citation type="journal article" date="2020" name="Genome Biol. Evol.">
        <title>Complete Genome Sequence of the Polysaccharide-Degrading Rumen Bacterium Pseudobutyrivibrio xylanivorans MA3014 Reveals an Incomplete Glycolytic Pathway.</title>
        <authorList>
            <person name="Palevich N."/>
            <person name="Maclean P.H."/>
            <person name="Kelly W.J."/>
            <person name="Leahy S.C."/>
            <person name="Rakonjac J."/>
            <person name="Attwood G.T."/>
        </authorList>
    </citation>
    <scope>NUCLEOTIDE SEQUENCE</scope>
    <source>
        <strain evidence="5">MA3014</strain>
    </source>
</reference>
<evidence type="ECO:0000313" key="4">
    <source>
        <dbReference type="EMBL" id="QFJ53441.1"/>
    </source>
</evidence>
<evidence type="ECO:0000256" key="1">
    <source>
        <dbReference type="ARBA" id="ARBA00038232"/>
    </source>
</evidence>
<feature type="domain" description="Insertion element IS150 protein InsJ-like helix-turn-helix" evidence="3">
    <location>
        <begin position="71"/>
        <end position="113"/>
    </location>
</feature>
<dbReference type="GO" id="GO:0006313">
    <property type="term" value="P:DNA transposition"/>
    <property type="evidence" value="ECO:0007669"/>
    <property type="project" value="InterPro"/>
</dbReference>
<feature type="coiled-coil region" evidence="2">
    <location>
        <begin position="189"/>
        <end position="216"/>
    </location>
</feature>
<reference evidence="6" key="3">
    <citation type="submission" date="2019-08" db="EMBL/GenBank/DDBJ databases">
        <title>Complete Genome Sequence of the Polysaccharide-Degrading Rumen Bacterium Pseudobutyrivibrio xylanivorans MA3014.</title>
        <authorList>
            <person name="Palevich N."/>
            <person name="Maclean P.H."/>
            <person name="Kelly W.J."/>
            <person name="Leahy S.C."/>
            <person name="Rakonjac J."/>
            <person name="Attwood G.T."/>
        </authorList>
    </citation>
    <scope>NUCLEOTIDE SEQUENCE [LARGE SCALE GENOMIC DNA]</scope>
    <source>
        <strain evidence="6">MA3014</strain>
    </source>
</reference>
<dbReference type="InterPro" id="IPR009057">
    <property type="entry name" value="Homeodomain-like_sf"/>
</dbReference>
<dbReference type="AlphaFoldDB" id="A0A5P6VS23"/>
<dbReference type="InterPro" id="IPR010921">
    <property type="entry name" value="Trp_repressor/repl_initiator"/>
</dbReference>
<dbReference type="EMBL" id="CP043028">
    <property type="protein sequence ID" value="QFJ55078.1"/>
    <property type="molecule type" value="Genomic_DNA"/>
</dbReference>
<organism evidence="5 6">
    <name type="scientific">Pseudobutyrivibrio xylanivorans</name>
    <dbReference type="NCBI Taxonomy" id="185007"/>
    <lineage>
        <taxon>Bacteria</taxon>
        <taxon>Bacillati</taxon>
        <taxon>Bacillota</taxon>
        <taxon>Clostridia</taxon>
        <taxon>Lachnospirales</taxon>
        <taxon>Lachnospiraceae</taxon>
        <taxon>Pseudobutyrivibrio</taxon>
    </lineage>
</organism>
<keyword evidence="2" id="KW-0175">Coiled coil</keyword>
<dbReference type="InterPro" id="IPR036388">
    <property type="entry name" value="WH-like_DNA-bd_sf"/>
</dbReference>
<dbReference type="InterPro" id="IPR052057">
    <property type="entry name" value="IS150/IS1296_orfA-like"/>
</dbReference>
<comment type="similarity">
    <text evidence="1">Belongs to the IS150/IS1296 orfA family.</text>
</comment>
<dbReference type="PANTHER" id="PTHR33795">
    <property type="entry name" value="INSERTION ELEMENT IS150 PROTEIN INSJ"/>
    <property type="match status" value="1"/>
</dbReference>
<evidence type="ECO:0000256" key="2">
    <source>
        <dbReference type="SAM" id="Coils"/>
    </source>
</evidence>
<evidence type="ECO:0000313" key="5">
    <source>
        <dbReference type="EMBL" id="QFJ55078.1"/>
    </source>
</evidence>
<reference evidence="5" key="2">
    <citation type="journal article" date="2019" name="Appl. Environ. Microbiol.">
        <title>Comparative Genomics of Rumen Butyrivibrio spp. Uncovers a Continuum of Polysaccharide-Degrading Capabilities.</title>
        <authorList>
            <person name="Palevich N."/>
            <person name="Kelly W.J."/>
            <person name="Leahy S.C."/>
            <person name="Denman S."/>
            <person name="Altermann E."/>
            <person name="Rakonjac J."/>
            <person name="Attwood G.T."/>
        </authorList>
    </citation>
    <scope>NUCLEOTIDE SEQUENCE</scope>
    <source>
        <strain evidence="5">MA3014</strain>
    </source>
</reference>
<dbReference type="SUPFAM" id="SSF48295">
    <property type="entry name" value="TrpR-like"/>
    <property type="match status" value="2"/>
</dbReference>
<dbReference type="OrthoDB" id="9797531at2"/>
<dbReference type="SUPFAM" id="SSF46689">
    <property type="entry name" value="Homeodomain-like"/>
    <property type="match status" value="1"/>
</dbReference>
<protein>
    <submittedName>
        <fullName evidence="5">Helix-turn-helix domain-containing protein</fullName>
    </submittedName>
</protein>
<evidence type="ECO:0000313" key="6">
    <source>
        <dbReference type="Proteomes" id="UP000327030"/>
    </source>
</evidence>
<dbReference type="GO" id="GO:0043565">
    <property type="term" value="F:sequence-specific DNA binding"/>
    <property type="evidence" value="ECO:0007669"/>
    <property type="project" value="InterPro"/>
</dbReference>
<dbReference type="EMBL" id="CP043028">
    <property type="protein sequence ID" value="QFJ53441.1"/>
    <property type="molecule type" value="Genomic_DNA"/>
</dbReference>
<dbReference type="KEGG" id="pxv:FXF36_09485"/>
<dbReference type="RefSeq" id="WP_151621986.1">
    <property type="nucleotide sequence ID" value="NZ_CP043028.1"/>
</dbReference>